<feature type="binding site" evidence="5">
    <location>
        <position position="174"/>
    </location>
    <ligand>
        <name>Mg(2+)</name>
        <dbReference type="ChEBI" id="CHEBI:18420"/>
    </ligand>
</feature>
<keyword evidence="8" id="KW-1185">Reference proteome</keyword>
<evidence type="ECO:0000256" key="3">
    <source>
        <dbReference type="ARBA" id="ARBA00022842"/>
    </source>
</evidence>
<dbReference type="Proteomes" id="UP000215188">
    <property type="component" value="Unassembled WGS sequence"/>
</dbReference>
<evidence type="ECO:0000313" key="7">
    <source>
        <dbReference type="EMBL" id="OXL14919.1"/>
    </source>
</evidence>
<dbReference type="InterPro" id="IPR040186">
    <property type="entry name" value="Citramalyl-CoA_lyase"/>
</dbReference>
<dbReference type="GO" id="GO:0106064">
    <property type="term" value="P:regulation of cobalamin metabolic process"/>
    <property type="evidence" value="ECO:0007669"/>
    <property type="project" value="TreeGrafter"/>
</dbReference>
<proteinExistence type="predicted"/>
<reference evidence="7 8" key="1">
    <citation type="submission" date="2017-06" db="EMBL/GenBank/DDBJ databases">
        <title>Reclassification of a Polynucleobacter cosmopolitanus strain isolated from tropical Lake Victoria as Polynucleobacter victoriensis comb. nov.</title>
        <authorList>
            <person name="Hahn M.W."/>
        </authorList>
    </citation>
    <scope>NUCLEOTIDE SEQUENCE [LARGE SCALE GENOMIC DNA]</scope>
    <source>
        <strain evidence="7 8">MWH-MoIso2</strain>
    </source>
</reference>
<feature type="binding site" evidence="4">
    <location>
        <position position="148"/>
    </location>
    <ligand>
        <name>substrate</name>
    </ligand>
</feature>
<dbReference type="EMBL" id="NJGG01000002">
    <property type="protein sequence ID" value="OXL14919.1"/>
    <property type="molecule type" value="Genomic_DNA"/>
</dbReference>
<evidence type="ECO:0000256" key="5">
    <source>
        <dbReference type="PIRSR" id="PIRSR015582-2"/>
    </source>
</evidence>
<name>A0A229FU37_9BURK</name>
<evidence type="ECO:0000256" key="1">
    <source>
        <dbReference type="ARBA" id="ARBA00001946"/>
    </source>
</evidence>
<keyword evidence="2 5" id="KW-0479">Metal-binding</keyword>
<evidence type="ECO:0000256" key="4">
    <source>
        <dbReference type="PIRSR" id="PIRSR015582-1"/>
    </source>
</evidence>
<organism evidence="7 8">
    <name type="scientific">Polynucleobacter cosmopolitanus</name>
    <dbReference type="NCBI Taxonomy" id="351345"/>
    <lineage>
        <taxon>Bacteria</taxon>
        <taxon>Pseudomonadati</taxon>
        <taxon>Pseudomonadota</taxon>
        <taxon>Betaproteobacteria</taxon>
        <taxon>Burkholderiales</taxon>
        <taxon>Burkholderiaceae</taxon>
        <taxon>Polynucleobacter</taxon>
    </lineage>
</organism>
<dbReference type="Gene3D" id="6.10.140.960">
    <property type="match status" value="1"/>
</dbReference>
<comment type="cofactor">
    <cofactor evidence="1">
        <name>Mg(2+)</name>
        <dbReference type="ChEBI" id="CHEBI:18420"/>
    </cofactor>
</comment>
<dbReference type="Pfam" id="PF03328">
    <property type="entry name" value="HpcH_HpaI"/>
    <property type="match status" value="1"/>
</dbReference>
<evidence type="ECO:0000259" key="6">
    <source>
        <dbReference type="Pfam" id="PF03328"/>
    </source>
</evidence>
<dbReference type="GO" id="GO:0046872">
    <property type="term" value="F:metal ion binding"/>
    <property type="evidence" value="ECO:0007669"/>
    <property type="project" value="UniProtKB-KW"/>
</dbReference>
<dbReference type="RefSeq" id="WP_089515880.1">
    <property type="nucleotide sequence ID" value="NZ_NJGG01000002.1"/>
</dbReference>
<dbReference type="AlphaFoldDB" id="A0A229FU37"/>
<evidence type="ECO:0000313" key="8">
    <source>
        <dbReference type="Proteomes" id="UP000215188"/>
    </source>
</evidence>
<accession>A0A229FU37</accession>
<dbReference type="OrthoDB" id="8481499at2"/>
<sequence length="323" mass="35215">MQPSQVLFQGEALPRALPVCDHYAGTEVRMRKALALQAELGPVFDITFDCEDGAPVGKEAEHAQLVADILLSSDNRFNRVGVRIHDPSHSCWKADVATLIKQAGKKIAFVMIPKVVSATQTQSIIDEINHVAKTANIGRVIPIQVLIETHGALQDVQAIAALEQVESLSFGLMDFVSAHHGAIPGSAMDRGQFDHPLVARAMLEISAACHAHGKVASHNVCTNINDVAIIESDTLRAKNEFGFTRKWSIHPNQIPVIVKTLSPSPSEIEEACSILLAAQVAQWGPIQHEGKLHDRASYRYFWTILQKAHLTGHAIPAKAEKLL</sequence>
<dbReference type="GO" id="GO:0047777">
    <property type="term" value="F:(S)-citramalyl-CoA lyase activity"/>
    <property type="evidence" value="ECO:0007669"/>
    <property type="project" value="TreeGrafter"/>
</dbReference>
<dbReference type="PANTHER" id="PTHR11105">
    <property type="entry name" value="CITRATE LYASE SUBUNIT BETA-RELATED"/>
    <property type="match status" value="1"/>
</dbReference>
<comment type="caution">
    <text evidence="7">The sequence shown here is derived from an EMBL/GenBank/DDBJ whole genome shotgun (WGS) entry which is preliminary data.</text>
</comment>
<protein>
    <submittedName>
        <fullName evidence="7">CoA ester lyase</fullName>
    </submittedName>
</protein>
<dbReference type="InterPro" id="IPR040442">
    <property type="entry name" value="Pyrv_kinase-like_dom_sf"/>
</dbReference>
<feature type="binding site" evidence="5">
    <location>
        <position position="148"/>
    </location>
    <ligand>
        <name>Mg(2+)</name>
        <dbReference type="ChEBI" id="CHEBI:18420"/>
    </ligand>
</feature>
<dbReference type="InterPro" id="IPR005000">
    <property type="entry name" value="Aldolase/citrate-lyase_domain"/>
</dbReference>
<dbReference type="SUPFAM" id="SSF51621">
    <property type="entry name" value="Phosphoenolpyruvate/pyruvate domain"/>
    <property type="match status" value="1"/>
</dbReference>
<feature type="domain" description="HpcH/HpaI aldolase/citrate lyase" evidence="6">
    <location>
        <begin position="46"/>
        <end position="251"/>
    </location>
</feature>
<keyword evidence="3 5" id="KW-0460">Magnesium</keyword>
<keyword evidence="7" id="KW-0456">Lyase</keyword>
<dbReference type="PANTHER" id="PTHR11105:SF0">
    <property type="entry name" value="CITRAMALYL-COA LYASE, MITOCHONDRIAL"/>
    <property type="match status" value="1"/>
</dbReference>
<dbReference type="InterPro" id="IPR011206">
    <property type="entry name" value="Citrate_lyase_beta/mcl1/mcl2"/>
</dbReference>
<feature type="binding site" evidence="4">
    <location>
        <position position="83"/>
    </location>
    <ligand>
        <name>substrate</name>
    </ligand>
</feature>
<dbReference type="Gene3D" id="3.20.20.60">
    <property type="entry name" value="Phosphoenolpyruvate-binding domains"/>
    <property type="match status" value="1"/>
</dbReference>
<evidence type="ECO:0000256" key="2">
    <source>
        <dbReference type="ARBA" id="ARBA00022723"/>
    </source>
</evidence>
<dbReference type="PIRSF" id="PIRSF015582">
    <property type="entry name" value="Cit_lyase_B"/>
    <property type="match status" value="1"/>
</dbReference>
<dbReference type="InterPro" id="IPR015813">
    <property type="entry name" value="Pyrv/PenolPyrv_kinase-like_dom"/>
</dbReference>
<gene>
    <name evidence="7" type="ORF">AOC33_06250</name>
</gene>